<dbReference type="InterPro" id="IPR035992">
    <property type="entry name" value="Ricin_B-like_lectins"/>
</dbReference>
<dbReference type="AlphaFoldDB" id="A0AAD5Y0S7"/>
<sequence length="278" mass="28843">MFKEYLLIAISIATPVPQVQLRISAEDKPAFTRDDTATRALTGVQLVANNGLCMDVTNITNGDFRENKVPILLAPCQANTPAGQKWDLITSGVHIINDPKKPRTLLVSQVNQHCVDSNTVGAFDNIKPALFACGGRAAGDGKESGTQTIFFNANNAKVGGKIAFPFTNNAQGNTAGPGNTCLTVLADGKRVGLGACDGSNPAPNQLFTIQNGAGSNTAQSASGANVANNGNTAQSANVANNGNTAQTNAGNKNAGNQRIQSQIAQIEALLAQIKSELQ</sequence>
<organism evidence="1 2">
    <name type="scientific">Boothiomyces macroporosus</name>
    <dbReference type="NCBI Taxonomy" id="261099"/>
    <lineage>
        <taxon>Eukaryota</taxon>
        <taxon>Fungi</taxon>
        <taxon>Fungi incertae sedis</taxon>
        <taxon>Chytridiomycota</taxon>
        <taxon>Chytridiomycota incertae sedis</taxon>
        <taxon>Chytridiomycetes</taxon>
        <taxon>Rhizophydiales</taxon>
        <taxon>Terramycetaceae</taxon>
        <taxon>Boothiomyces</taxon>
    </lineage>
</organism>
<dbReference type="SUPFAM" id="SSF50370">
    <property type="entry name" value="Ricin B-like lectins"/>
    <property type="match status" value="1"/>
</dbReference>
<comment type="caution">
    <text evidence="1">The sequence shown here is derived from an EMBL/GenBank/DDBJ whole genome shotgun (WGS) entry which is preliminary data.</text>
</comment>
<dbReference type="Proteomes" id="UP001210925">
    <property type="component" value="Unassembled WGS sequence"/>
</dbReference>
<evidence type="ECO:0000313" key="2">
    <source>
        <dbReference type="Proteomes" id="UP001210925"/>
    </source>
</evidence>
<name>A0AAD5Y0S7_9FUNG</name>
<gene>
    <name evidence="1" type="ORF">HK103_001629</name>
</gene>
<evidence type="ECO:0000313" key="1">
    <source>
        <dbReference type="EMBL" id="KAJ3252323.1"/>
    </source>
</evidence>
<protein>
    <recommendedName>
        <fullName evidence="3">Ricin B lectin domain-containing protein</fullName>
    </recommendedName>
</protein>
<accession>A0AAD5Y0S7</accession>
<evidence type="ECO:0008006" key="3">
    <source>
        <dbReference type="Google" id="ProtNLM"/>
    </source>
</evidence>
<dbReference type="EMBL" id="JADGKB010000145">
    <property type="protein sequence ID" value="KAJ3252323.1"/>
    <property type="molecule type" value="Genomic_DNA"/>
</dbReference>
<proteinExistence type="predicted"/>
<keyword evidence="2" id="KW-1185">Reference proteome</keyword>
<dbReference type="PROSITE" id="PS50231">
    <property type="entry name" value="RICIN_B_LECTIN"/>
    <property type="match status" value="1"/>
</dbReference>
<dbReference type="Gene3D" id="2.80.10.50">
    <property type="match status" value="1"/>
</dbReference>
<reference evidence="1" key="1">
    <citation type="submission" date="2020-05" db="EMBL/GenBank/DDBJ databases">
        <title>Phylogenomic resolution of chytrid fungi.</title>
        <authorList>
            <person name="Stajich J.E."/>
            <person name="Amses K."/>
            <person name="Simmons R."/>
            <person name="Seto K."/>
            <person name="Myers J."/>
            <person name="Bonds A."/>
            <person name="Quandt C.A."/>
            <person name="Barry K."/>
            <person name="Liu P."/>
            <person name="Grigoriev I."/>
            <person name="Longcore J.E."/>
            <person name="James T.Y."/>
        </authorList>
    </citation>
    <scope>NUCLEOTIDE SEQUENCE</scope>
    <source>
        <strain evidence="1">PLAUS21</strain>
    </source>
</reference>